<evidence type="ECO:0000313" key="1">
    <source>
        <dbReference type="EMBL" id="MFO2479312.1"/>
    </source>
</evidence>
<reference evidence="1" key="1">
    <citation type="submission" date="2022-11" db="EMBL/GenBank/DDBJ databases">
        <title>Draft genome sequences of strains of Pseudomonas imrae sp. nov.</title>
        <authorList>
            <person name="Salva Serra F."/>
            <person name="Nimje P."/>
            <person name="Moore E.R.B."/>
            <person name="Marathe N.P."/>
        </authorList>
    </citation>
    <scope>NUCLEOTIDE SEQUENCE</scope>
    <source>
        <strain evidence="1">15FMM2</strain>
    </source>
</reference>
<proteinExistence type="predicted"/>
<dbReference type="EMBL" id="JAPEQY010000014">
    <property type="protein sequence ID" value="MFO2479312.1"/>
    <property type="molecule type" value="Genomic_DNA"/>
</dbReference>
<gene>
    <name evidence="1" type="ORF">OOJ96_18060</name>
</gene>
<organism evidence="1 2">
    <name type="scientific">Pseudomonas imrae</name>
    <dbReference type="NCBI Taxonomy" id="2992837"/>
    <lineage>
        <taxon>Bacteria</taxon>
        <taxon>Pseudomonadati</taxon>
        <taxon>Pseudomonadota</taxon>
        <taxon>Gammaproteobacteria</taxon>
        <taxon>Pseudomonadales</taxon>
        <taxon>Pseudomonadaceae</taxon>
        <taxon>Pseudomonas</taxon>
    </lineage>
</organism>
<accession>A0ACC7PNM9</accession>
<name>A0ACC7PNM9_9PSED</name>
<comment type="caution">
    <text evidence="1">The sequence shown here is derived from an EMBL/GenBank/DDBJ whole genome shotgun (WGS) entry which is preliminary data.</text>
</comment>
<sequence>MALLESVAQLLSGTSLMPFLSSVPDRLLAIYAVAVAIALASGLALGADPLPSQKDAAGYCRNEKSRVLSGLDRIYVRDEFRIIYATHGQHALPSGDDLNENGIPDQVEDIATQMVTARRIYSQAIGLKHPLSMPRYARVKSVDVFLLDMKKGNGLAYDEAINYRLGFDGNDGRCTLRIDLKNSLPRQNVSPAHELFHLYQYGYSMFKARWFLEGTARWVEYALKPGAGPQTPLPTTGKAVQAQVFSQTYRASGLWNRLAAITDPPGRLRLPKDLAGTTYVDGSAVIHDDLLHGSAFIRATFEELENLSISVSSRNGWSRYNWKEADQKSPAHNEEIFHAVMRALQQSSSPGSFKDQRVKSLIDMDTRLFAPQN</sequence>
<keyword evidence="2" id="KW-1185">Reference proteome</keyword>
<evidence type="ECO:0000313" key="2">
    <source>
        <dbReference type="Proteomes" id="UP001637618"/>
    </source>
</evidence>
<protein>
    <submittedName>
        <fullName evidence="1">Uncharacterized protein</fullName>
    </submittedName>
</protein>
<dbReference type="Proteomes" id="UP001637618">
    <property type="component" value="Unassembled WGS sequence"/>
</dbReference>